<dbReference type="EMBL" id="CP007151">
    <property type="protein sequence ID" value="AHI29477.1"/>
    <property type="molecule type" value="Genomic_DNA"/>
</dbReference>
<dbReference type="CDD" id="cd03194">
    <property type="entry name" value="GST_C_3"/>
    <property type="match status" value="1"/>
</dbReference>
<dbReference type="Pfam" id="PF13409">
    <property type="entry name" value="GST_N_2"/>
    <property type="match status" value="1"/>
</dbReference>
<keyword evidence="2" id="KW-0808">Transferase</keyword>
<dbReference type="InterPro" id="IPR004045">
    <property type="entry name" value="Glutathione_S-Trfase_N"/>
</dbReference>
<dbReference type="OrthoDB" id="9799538at2"/>
<dbReference type="PANTHER" id="PTHR44051">
    <property type="entry name" value="GLUTATHIONE S-TRANSFERASE-RELATED"/>
    <property type="match status" value="1"/>
</dbReference>
<evidence type="ECO:0000313" key="3">
    <source>
        <dbReference type="Proteomes" id="UP000061489"/>
    </source>
</evidence>
<organism evidence="2 3">
    <name type="scientific">Marinobacter similis</name>
    <dbReference type="NCBI Taxonomy" id="1420916"/>
    <lineage>
        <taxon>Bacteria</taxon>
        <taxon>Pseudomonadati</taxon>
        <taxon>Pseudomonadota</taxon>
        <taxon>Gammaproteobacteria</taxon>
        <taxon>Pseudomonadales</taxon>
        <taxon>Marinobacteraceae</taxon>
        <taxon>Marinobacter</taxon>
    </lineage>
</organism>
<protein>
    <submittedName>
        <fullName evidence="2">Glutathione S-transferase</fullName>
    </submittedName>
</protein>
<dbReference type="Pfam" id="PF13410">
    <property type="entry name" value="GST_C_2"/>
    <property type="match status" value="1"/>
</dbReference>
<keyword evidence="3" id="KW-1185">Reference proteome</keyword>
<dbReference type="Proteomes" id="UP000061489">
    <property type="component" value="Chromosome"/>
</dbReference>
<dbReference type="CDD" id="cd03043">
    <property type="entry name" value="GST_N_1"/>
    <property type="match status" value="1"/>
</dbReference>
<dbReference type="PANTHER" id="PTHR44051:SF8">
    <property type="entry name" value="GLUTATHIONE S-TRANSFERASE GSTA"/>
    <property type="match status" value="1"/>
</dbReference>
<dbReference type="PROSITE" id="PS50404">
    <property type="entry name" value="GST_NTER"/>
    <property type="match status" value="1"/>
</dbReference>
<dbReference type="RefSeq" id="WP_041342080.1">
    <property type="nucleotide sequence ID" value="NZ_CP007151.1"/>
</dbReference>
<dbReference type="SFLD" id="SFLDS00019">
    <property type="entry name" value="Glutathione_Transferase_(cytos"/>
    <property type="match status" value="1"/>
</dbReference>
<dbReference type="HOGENOM" id="CLU_070658_0_0_6"/>
<dbReference type="SFLD" id="SFLDG00358">
    <property type="entry name" value="Main_(cytGST)"/>
    <property type="match status" value="1"/>
</dbReference>
<reference evidence="2 3" key="1">
    <citation type="journal article" date="2014" name="Genome Announc.">
        <title>Draft Genome Sequences of Marinobacter similis A3d10T and Marinobacter salarius R9SW1T.</title>
        <authorList>
            <person name="Ivanova E.P."/>
            <person name="Ng H.J."/>
            <person name="Webb H.K."/>
            <person name="Feng G."/>
            <person name="Oshima K."/>
            <person name="Hattori M."/>
            <person name="Ohkuma M."/>
            <person name="Sergeev A.F."/>
            <person name="Mikhailov V.V."/>
            <person name="Crawford R.J."/>
            <person name="Sawabe T."/>
        </authorList>
    </citation>
    <scope>NUCLEOTIDE SEQUENCE [LARGE SCALE GENOMIC DNA]</scope>
    <source>
        <strain evidence="2 3">A3d10</strain>
    </source>
</reference>
<dbReference type="InterPro" id="IPR036282">
    <property type="entry name" value="Glutathione-S-Trfase_C_sf"/>
</dbReference>
<dbReference type="GO" id="GO:0016740">
    <property type="term" value="F:transferase activity"/>
    <property type="evidence" value="ECO:0007669"/>
    <property type="project" value="UniProtKB-KW"/>
</dbReference>
<dbReference type="Gene3D" id="1.20.1050.10">
    <property type="match status" value="1"/>
</dbReference>
<dbReference type="Gene3D" id="3.40.30.10">
    <property type="entry name" value="Glutaredoxin"/>
    <property type="match status" value="1"/>
</dbReference>
<evidence type="ECO:0000259" key="1">
    <source>
        <dbReference type="PROSITE" id="PS50404"/>
    </source>
</evidence>
<evidence type="ECO:0000313" key="2">
    <source>
        <dbReference type="EMBL" id="AHI29477.1"/>
    </source>
</evidence>
<dbReference type="KEGG" id="msx:AU14_15525"/>
<dbReference type="SUPFAM" id="SSF47616">
    <property type="entry name" value="GST C-terminal domain-like"/>
    <property type="match status" value="1"/>
</dbReference>
<dbReference type="AlphaFoldDB" id="W5YJU6"/>
<dbReference type="SUPFAM" id="SSF52833">
    <property type="entry name" value="Thioredoxin-like"/>
    <property type="match status" value="1"/>
</dbReference>
<proteinExistence type="predicted"/>
<name>W5YJU6_9GAMM</name>
<dbReference type="STRING" id="1420916.AU14_15525"/>
<dbReference type="InterPro" id="IPR036249">
    <property type="entry name" value="Thioredoxin-like_sf"/>
</dbReference>
<gene>
    <name evidence="2" type="ORF">AU14_15525</name>
</gene>
<dbReference type="InterPro" id="IPR040079">
    <property type="entry name" value="Glutathione_S-Trfase"/>
</dbReference>
<feature type="domain" description="GST N-terminal" evidence="1">
    <location>
        <begin position="2"/>
        <end position="82"/>
    </location>
</feature>
<sequence>MTTLYIANKNYSSWSLRAWLLMTELGLPFEEKLIPFGDPTAWKAFRDEGGSGKVPALQDGSLHVWDSLAITDHLAERHSEVWPADPVARAWARSVCAEMHSGFPALREFCSMNIGVKVRLNSVPAELARDVERIAAIWLEGLNRFGGPFLAGDRFTAVDAFFAPVVFRFETYGLDRSPAMAEYIQHMLAQPGMQAWAEQALAEPWIEPRHEADCLQVGDIVDDFRSIETR</sequence>
<accession>W5YJU6</accession>